<comment type="caution">
    <text evidence="1">The sequence shown here is derived from an EMBL/GenBank/DDBJ whole genome shotgun (WGS) entry which is preliminary data.</text>
</comment>
<evidence type="ECO:0000313" key="1">
    <source>
        <dbReference type="EMBL" id="MBP2384430.1"/>
    </source>
</evidence>
<reference evidence="1 2" key="1">
    <citation type="submission" date="2021-03" db="EMBL/GenBank/DDBJ databases">
        <title>Sequencing the genomes of 1000 actinobacteria strains.</title>
        <authorList>
            <person name="Klenk H.-P."/>
        </authorList>
    </citation>
    <scope>NUCLEOTIDE SEQUENCE [LARGE SCALE GENOMIC DNA]</scope>
    <source>
        <strain evidence="1 2">DSM 14566</strain>
    </source>
</reference>
<dbReference type="Proteomes" id="UP001519290">
    <property type="component" value="Unassembled WGS sequence"/>
</dbReference>
<accession>A0ABS4X7K4</accession>
<dbReference type="EMBL" id="JAGIOD010000002">
    <property type="protein sequence ID" value="MBP2384430.1"/>
    <property type="molecule type" value="Genomic_DNA"/>
</dbReference>
<proteinExistence type="predicted"/>
<protein>
    <submittedName>
        <fullName evidence="1">Uncharacterized protein</fullName>
    </submittedName>
</protein>
<dbReference type="RefSeq" id="WP_209905274.1">
    <property type="nucleotide sequence ID" value="NZ_BAAAJW010000013.1"/>
</dbReference>
<gene>
    <name evidence="1" type="ORF">JOF43_004419</name>
</gene>
<keyword evidence="2" id="KW-1185">Reference proteome</keyword>
<evidence type="ECO:0000313" key="2">
    <source>
        <dbReference type="Proteomes" id="UP001519290"/>
    </source>
</evidence>
<sequence>MDWSEVRSNVCLGVQVNFHWVDNPSEDESDHISQAVEALIAAISIPGVRLWSPQNTALVKAGFKKRIEKAARGELEPPEELKPLGNGRLPLYEIRWSAIHVRERPEDGSPERFFDVEVRLIHGEPHELSLSFIGLHAHEKQYWGTDDEIKRAQDVEIDTAASIYVEAAPRHWGVKRRTAG</sequence>
<organism evidence="1 2">
    <name type="scientific">Brachybacterium sacelli</name>
    <dbReference type="NCBI Taxonomy" id="173364"/>
    <lineage>
        <taxon>Bacteria</taxon>
        <taxon>Bacillati</taxon>
        <taxon>Actinomycetota</taxon>
        <taxon>Actinomycetes</taxon>
        <taxon>Micrococcales</taxon>
        <taxon>Dermabacteraceae</taxon>
        <taxon>Brachybacterium</taxon>
    </lineage>
</organism>
<name>A0ABS4X7K4_9MICO</name>